<name>A0ABV8KYP1_9NOCA</name>
<evidence type="ECO:0000313" key="2">
    <source>
        <dbReference type="EMBL" id="MFC4123601.1"/>
    </source>
</evidence>
<keyword evidence="1" id="KW-0472">Membrane</keyword>
<keyword evidence="1" id="KW-1133">Transmembrane helix</keyword>
<sequence>MTTTAPSRLSALFAPGEQLLRLSLRLDAVVTGANGIAYLALAYPLERLLGLDVTAAMAIGAFLTAYGLAVAAVGLRSPVSRPAAAAVAIGNAGWVVASIAAVLTGALNLTTAGTAWAILQACTVGAFAALQYLGLRRAN</sequence>
<accession>A0ABV8KYP1</accession>
<comment type="caution">
    <text evidence="2">The sequence shown here is derived from an EMBL/GenBank/DDBJ whole genome shotgun (WGS) entry which is preliminary data.</text>
</comment>
<dbReference type="Proteomes" id="UP001595767">
    <property type="component" value="Unassembled WGS sequence"/>
</dbReference>
<dbReference type="RefSeq" id="WP_378544209.1">
    <property type="nucleotide sequence ID" value="NZ_JBHSBA010000002.1"/>
</dbReference>
<keyword evidence="3" id="KW-1185">Reference proteome</keyword>
<keyword evidence="1" id="KW-0812">Transmembrane</keyword>
<feature type="transmembrane region" description="Helical" evidence="1">
    <location>
        <begin position="24"/>
        <end position="43"/>
    </location>
</feature>
<feature type="transmembrane region" description="Helical" evidence="1">
    <location>
        <begin position="115"/>
        <end position="135"/>
    </location>
</feature>
<evidence type="ECO:0008006" key="4">
    <source>
        <dbReference type="Google" id="ProtNLM"/>
    </source>
</evidence>
<gene>
    <name evidence="2" type="ORF">ACFOW8_01515</name>
</gene>
<reference evidence="3" key="1">
    <citation type="journal article" date="2019" name="Int. J. Syst. Evol. Microbiol.">
        <title>The Global Catalogue of Microorganisms (GCM) 10K type strain sequencing project: providing services to taxonomists for standard genome sequencing and annotation.</title>
        <authorList>
            <consortium name="The Broad Institute Genomics Platform"/>
            <consortium name="The Broad Institute Genome Sequencing Center for Infectious Disease"/>
            <person name="Wu L."/>
            <person name="Ma J."/>
        </authorList>
    </citation>
    <scope>NUCLEOTIDE SEQUENCE [LARGE SCALE GENOMIC DNA]</scope>
    <source>
        <strain evidence="3">CGMCC 4.7204</strain>
    </source>
</reference>
<evidence type="ECO:0000256" key="1">
    <source>
        <dbReference type="SAM" id="Phobius"/>
    </source>
</evidence>
<dbReference type="EMBL" id="JBHSBA010000002">
    <property type="protein sequence ID" value="MFC4123601.1"/>
    <property type="molecule type" value="Genomic_DNA"/>
</dbReference>
<evidence type="ECO:0000313" key="3">
    <source>
        <dbReference type="Proteomes" id="UP001595767"/>
    </source>
</evidence>
<protein>
    <recommendedName>
        <fullName evidence="4">Integral membrane protein</fullName>
    </recommendedName>
</protein>
<organism evidence="2 3">
    <name type="scientific">Nocardia rhizosphaerae</name>
    <dbReference type="NCBI Taxonomy" id="1691571"/>
    <lineage>
        <taxon>Bacteria</taxon>
        <taxon>Bacillati</taxon>
        <taxon>Actinomycetota</taxon>
        <taxon>Actinomycetes</taxon>
        <taxon>Mycobacteriales</taxon>
        <taxon>Nocardiaceae</taxon>
        <taxon>Nocardia</taxon>
    </lineage>
</organism>
<feature type="transmembrane region" description="Helical" evidence="1">
    <location>
        <begin position="55"/>
        <end position="75"/>
    </location>
</feature>
<feature type="transmembrane region" description="Helical" evidence="1">
    <location>
        <begin position="87"/>
        <end position="109"/>
    </location>
</feature>
<proteinExistence type="predicted"/>